<organism evidence="1 2">
    <name type="scientific">Penicilliopsis zonata CBS 506.65</name>
    <dbReference type="NCBI Taxonomy" id="1073090"/>
    <lineage>
        <taxon>Eukaryota</taxon>
        <taxon>Fungi</taxon>
        <taxon>Dikarya</taxon>
        <taxon>Ascomycota</taxon>
        <taxon>Pezizomycotina</taxon>
        <taxon>Eurotiomycetes</taxon>
        <taxon>Eurotiomycetidae</taxon>
        <taxon>Eurotiales</taxon>
        <taxon>Aspergillaceae</taxon>
        <taxon>Penicilliopsis</taxon>
    </lineage>
</organism>
<dbReference type="Proteomes" id="UP000184188">
    <property type="component" value="Unassembled WGS sequence"/>
</dbReference>
<dbReference type="AlphaFoldDB" id="A0A1L9SUH6"/>
<dbReference type="RefSeq" id="XP_022585296.1">
    <property type="nucleotide sequence ID" value="XM_022728036.1"/>
</dbReference>
<accession>A0A1L9SUH6</accession>
<reference evidence="2" key="1">
    <citation type="journal article" date="2017" name="Genome Biol.">
        <title>Comparative genomics reveals high biological diversity and specific adaptations in the industrially and medically important fungal genus Aspergillus.</title>
        <authorList>
            <person name="de Vries R.P."/>
            <person name="Riley R."/>
            <person name="Wiebenga A."/>
            <person name="Aguilar-Osorio G."/>
            <person name="Amillis S."/>
            <person name="Uchima C.A."/>
            <person name="Anderluh G."/>
            <person name="Asadollahi M."/>
            <person name="Askin M."/>
            <person name="Barry K."/>
            <person name="Battaglia E."/>
            <person name="Bayram O."/>
            <person name="Benocci T."/>
            <person name="Braus-Stromeyer S.A."/>
            <person name="Caldana C."/>
            <person name="Canovas D."/>
            <person name="Cerqueira G.C."/>
            <person name="Chen F."/>
            <person name="Chen W."/>
            <person name="Choi C."/>
            <person name="Clum A."/>
            <person name="Dos Santos R.A."/>
            <person name="Damasio A.R."/>
            <person name="Diallinas G."/>
            <person name="Emri T."/>
            <person name="Fekete E."/>
            <person name="Flipphi M."/>
            <person name="Freyberg S."/>
            <person name="Gallo A."/>
            <person name="Gournas C."/>
            <person name="Habgood R."/>
            <person name="Hainaut M."/>
            <person name="Harispe M.L."/>
            <person name="Henrissat B."/>
            <person name="Hilden K.S."/>
            <person name="Hope R."/>
            <person name="Hossain A."/>
            <person name="Karabika E."/>
            <person name="Karaffa L."/>
            <person name="Karanyi Z."/>
            <person name="Krasevec N."/>
            <person name="Kuo A."/>
            <person name="Kusch H."/>
            <person name="LaButti K."/>
            <person name="Lagendijk E.L."/>
            <person name="Lapidus A."/>
            <person name="Levasseur A."/>
            <person name="Lindquist E."/>
            <person name="Lipzen A."/>
            <person name="Logrieco A.F."/>
            <person name="MacCabe A."/>
            <person name="Maekelae M.R."/>
            <person name="Malavazi I."/>
            <person name="Melin P."/>
            <person name="Meyer V."/>
            <person name="Mielnichuk N."/>
            <person name="Miskei M."/>
            <person name="Molnar A.P."/>
            <person name="Mule G."/>
            <person name="Ngan C.Y."/>
            <person name="Orejas M."/>
            <person name="Orosz E."/>
            <person name="Ouedraogo J.P."/>
            <person name="Overkamp K.M."/>
            <person name="Park H.-S."/>
            <person name="Perrone G."/>
            <person name="Piumi F."/>
            <person name="Punt P.J."/>
            <person name="Ram A.F."/>
            <person name="Ramon A."/>
            <person name="Rauscher S."/>
            <person name="Record E."/>
            <person name="Riano-Pachon D.M."/>
            <person name="Robert V."/>
            <person name="Roehrig J."/>
            <person name="Ruller R."/>
            <person name="Salamov A."/>
            <person name="Salih N.S."/>
            <person name="Samson R.A."/>
            <person name="Sandor E."/>
            <person name="Sanguinetti M."/>
            <person name="Schuetze T."/>
            <person name="Sepcic K."/>
            <person name="Shelest E."/>
            <person name="Sherlock G."/>
            <person name="Sophianopoulou V."/>
            <person name="Squina F.M."/>
            <person name="Sun H."/>
            <person name="Susca A."/>
            <person name="Todd R.B."/>
            <person name="Tsang A."/>
            <person name="Unkles S.E."/>
            <person name="van de Wiele N."/>
            <person name="van Rossen-Uffink D."/>
            <person name="Oliveira J.V."/>
            <person name="Vesth T.C."/>
            <person name="Visser J."/>
            <person name="Yu J.-H."/>
            <person name="Zhou M."/>
            <person name="Andersen M.R."/>
            <person name="Archer D.B."/>
            <person name="Baker S.E."/>
            <person name="Benoit I."/>
            <person name="Brakhage A.A."/>
            <person name="Braus G.H."/>
            <person name="Fischer R."/>
            <person name="Frisvad J.C."/>
            <person name="Goldman G.H."/>
            <person name="Houbraken J."/>
            <person name="Oakley B."/>
            <person name="Pocsi I."/>
            <person name="Scazzocchio C."/>
            <person name="Seiboth B."/>
            <person name="vanKuyk P.A."/>
            <person name="Wortman J."/>
            <person name="Dyer P.S."/>
            <person name="Grigoriev I.V."/>
        </authorList>
    </citation>
    <scope>NUCLEOTIDE SEQUENCE [LARGE SCALE GENOMIC DNA]</scope>
    <source>
        <strain evidence="2">CBS 506.65</strain>
    </source>
</reference>
<evidence type="ECO:0000313" key="1">
    <source>
        <dbReference type="EMBL" id="OJJ50786.1"/>
    </source>
</evidence>
<protein>
    <submittedName>
        <fullName evidence="1">Uncharacterized protein</fullName>
    </submittedName>
</protein>
<proteinExistence type="predicted"/>
<evidence type="ECO:0000313" key="2">
    <source>
        <dbReference type="Proteomes" id="UP000184188"/>
    </source>
</evidence>
<gene>
    <name evidence="1" type="ORF">ASPZODRAFT_263020</name>
</gene>
<name>A0A1L9SUH6_9EURO</name>
<dbReference type="GeneID" id="34614500"/>
<keyword evidence="2" id="KW-1185">Reference proteome</keyword>
<dbReference type="VEuPathDB" id="FungiDB:ASPZODRAFT_263020"/>
<sequence length="82" mass="9293">MTLEDFRATLSIRVLAWVLLSMMHSYGVAKLASLDVLIDLDLSGYIQTFERERDRSWPGTHASPRTLALGHRYTCHCRSAAL</sequence>
<dbReference type="EMBL" id="KV878336">
    <property type="protein sequence ID" value="OJJ50786.1"/>
    <property type="molecule type" value="Genomic_DNA"/>
</dbReference>